<name>A0ABP0GM08_CLALP</name>
<accession>A0ABP0GM08</accession>
<proteinExistence type="inferred from homology"/>
<evidence type="ECO:0000313" key="5">
    <source>
        <dbReference type="EMBL" id="CAK8692762.1"/>
    </source>
</evidence>
<reference evidence="5 6" key="1">
    <citation type="submission" date="2024-02" db="EMBL/GenBank/DDBJ databases">
        <authorList>
            <person name="Daric V."/>
            <person name="Darras S."/>
        </authorList>
    </citation>
    <scope>NUCLEOTIDE SEQUENCE [LARGE SCALE GENOMIC DNA]</scope>
</reference>
<evidence type="ECO:0000313" key="6">
    <source>
        <dbReference type="Proteomes" id="UP001642483"/>
    </source>
</evidence>
<dbReference type="SUPFAM" id="SSF52540">
    <property type="entry name" value="P-loop containing nucleoside triphosphate hydrolases"/>
    <property type="match status" value="1"/>
</dbReference>
<evidence type="ECO:0000259" key="4">
    <source>
        <dbReference type="Pfam" id="PF00685"/>
    </source>
</evidence>
<dbReference type="PANTHER" id="PTHR11783">
    <property type="entry name" value="SULFOTRANSFERASE SULT"/>
    <property type="match status" value="1"/>
</dbReference>
<evidence type="ECO:0000256" key="2">
    <source>
        <dbReference type="ARBA" id="ARBA00022679"/>
    </source>
</evidence>
<gene>
    <name evidence="5" type="ORF">CVLEPA_LOCUS26006</name>
</gene>
<comment type="similarity">
    <text evidence="1 3">Belongs to the sulfotransferase 1 family.</text>
</comment>
<sequence>MMDFTFAYGPALSYLSEEDQQKYSVEFKKYLQKAWKEDATQKEWKGYYFLPAFEPVTAQFAYNQWNPNKGDVIVASYPKTGTIWMRELVRHILYCHDKELLEKAKATMFLFSFLSFGQESKYDVLKKLNFSRNVLATHLPAPLINFKKYEEKGAKIIYMMRNPKDQAVSWYHFSKTQPYAGLPSYKDMYTADKKKFFDSYFAGEHKLFAKKGEGYLEHLKEWYPHQNDSNVLFAFYEDLKKDINQGIRKVAKFLDVTLSDEDVEMIAEKTSFNSMKESTRQRQNIQTQKVRVFKIFRKGAVGEWRNYLTLEQSKLIDEKVQKILGNTNLKFVYDLDKTRCNL</sequence>
<keyword evidence="6" id="KW-1185">Reference proteome</keyword>
<protein>
    <recommendedName>
        <fullName evidence="3">Sulfotransferase</fullName>
        <ecNumber evidence="3">2.8.2.-</ecNumber>
    </recommendedName>
</protein>
<dbReference type="InterPro" id="IPR027417">
    <property type="entry name" value="P-loop_NTPase"/>
</dbReference>
<dbReference type="EC" id="2.8.2.-" evidence="3"/>
<dbReference type="Pfam" id="PF00685">
    <property type="entry name" value="Sulfotransfer_1"/>
    <property type="match status" value="1"/>
</dbReference>
<comment type="caution">
    <text evidence="5">The sequence shown here is derived from an EMBL/GenBank/DDBJ whole genome shotgun (WGS) entry which is preliminary data.</text>
</comment>
<dbReference type="Gene3D" id="3.40.50.300">
    <property type="entry name" value="P-loop containing nucleotide triphosphate hydrolases"/>
    <property type="match status" value="1"/>
</dbReference>
<dbReference type="Proteomes" id="UP001642483">
    <property type="component" value="Unassembled WGS sequence"/>
</dbReference>
<dbReference type="EMBL" id="CAWYQH010000130">
    <property type="protein sequence ID" value="CAK8692762.1"/>
    <property type="molecule type" value="Genomic_DNA"/>
</dbReference>
<evidence type="ECO:0000256" key="1">
    <source>
        <dbReference type="ARBA" id="ARBA00005771"/>
    </source>
</evidence>
<dbReference type="InterPro" id="IPR000863">
    <property type="entry name" value="Sulfotransferase_dom"/>
</dbReference>
<feature type="domain" description="Sulfotransferase" evidence="4">
    <location>
        <begin position="70"/>
        <end position="326"/>
    </location>
</feature>
<evidence type="ECO:0000256" key="3">
    <source>
        <dbReference type="RuleBase" id="RU361155"/>
    </source>
</evidence>
<keyword evidence="2 3" id="KW-0808">Transferase</keyword>
<organism evidence="5 6">
    <name type="scientific">Clavelina lepadiformis</name>
    <name type="common">Light-bulb sea squirt</name>
    <name type="synonym">Ascidia lepadiformis</name>
    <dbReference type="NCBI Taxonomy" id="159417"/>
    <lineage>
        <taxon>Eukaryota</taxon>
        <taxon>Metazoa</taxon>
        <taxon>Chordata</taxon>
        <taxon>Tunicata</taxon>
        <taxon>Ascidiacea</taxon>
        <taxon>Aplousobranchia</taxon>
        <taxon>Clavelinidae</taxon>
        <taxon>Clavelina</taxon>
    </lineage>
</organism>